<protein>
    <submittedName>
        <fullName evidence="1">Uncharacterized protein</fullName>
    </submittedName>
</protein>
<evidence type="ECO:0000313" key="2">
    <source>
        <dbReference type="Proteomes" id="UP000225740"/>
    </source>
</evidence>
<gene>
    <name evidence="1" type="ORF">CEE69_17740</name>
</gene>
<dbReference type="AlphaFoldDB" id="A0A2G1W504"/>
<reference evidence="1 2" key="1">
    <citation type="submission" date="2017-06" db="EMBL/GenBank/DDBJ databases">
        <title>Description of Rhodopirellula bahusiensis sp. nov.</title>
        <authorList>
            <person name="Kizina J."/>
            <person name="Harder J."/>
        </authorList>
    </citation>
    <scope>NUCLEOTIDE SEQUENCE [LARGE SCALE GENOMIC DNA]</scope>
    <source>
        <strain evidence="1 2">SWK21</strain>
    </source>
</reference>
<evidence type="ECO:0000313" key="1">
    <source>
        <dbReference type="EMBL" id="PHQ34113.1"/>
    </source>
</evidence>
<proteinExistence type="predicted"/>
<keyword evidence="2" id="KW-1185">Reference proteome</keyword>
<name>A0A2G1W504_9BACT</name>
<accession>A0A2G1W504</accession>
<organism evidence="1 2">
    <name type="scientific">Rhodopirellula bahusiensis</name>
    <dbReference type="NCBI Taxonomy" id="2014065"/>
    <lineage>
        <taxon>Bacteria</taxon>
        <taxon>Pseudomonadati</taxon>
        <taxon>Planctomycetota</taxon>
        <taxon>Planctomycetia</taxon>
        <taxon>Pirellulales</taxon>
        <taxon>Pirellulaceae</taxon>
        <taxon>Rhodopirellula</taxon>
    </lineage>
</organism>
<sequence length="89" mass="9395">MISEPGFTFEDSDAGRMPIRTIPSIAMMSSEPGGVVWHRYTRAIKAYDDASGSWLFFGAGFRNTTREAAASTGVSGVSTAVVSCVALAN</sequence>
<dbReference type="EMBL" id="NIZW01000013">
    <property type="protein sequence ID" value="PHQ34113.1"/>
    <property type="molecule type" value="Genomic_DNA"/>
</dbReference>
<dbReference type="Proteomes" id="UP000225740">
    <property type="component" value="Unassembled WGS sequence"/>
</dbReference>
<comment type="caution">
    <text evidence="1">The sequence shown here is derived from an EMBL/GenBank/DDBJ whole genome shotgun (WGS) entry which is preliminary data.</text>
</comment>